<evidence type="ECO:0000256" key="1">
    <source>
        <dbReference type="SAM" id="Phobius"/>
    </source>
</evidence>
<dbReference type="AlphaFoldDB" id="A0A9R1V078"/>
<proteinExistence type="predicted"/>
<feature type="transmembrane region" description="Helical" evidence="1">
    <location>
        <begin position="460"/>
        <end position="480"/>
    </location>
</feature>
<keyword evidence="1" id="KW-0812">Transmembrane</keyword>
<evidence type="ECO:0000313" key="3">
    <source>
        <dbReference type="Proteomes" id="UP000235145"/>
    </source>
</evidence>
<keyword evidence="1" id="KW-1133">Transmembrane helix</keyword>
<dbReference type="OrthoDB" id="1514608at2759"/>
<dbReference type="Gramene" id="rna-gnl|WGS:NBSK|LSAT_7X47340_mrna">
    <property type="protein sequence ID" value="cds-PLY73339.1"/>
    <property type="gene ID" value="gene-LSAT_7X47340"/>
</dbReference>
<keyword evidence="1" id="KW-0472">Membrane</keyword>
<dbReference type="InterPro" id="IPR004158">
    <property type="entry name" value="DUF247_pln"/>
</dbReference>
<dbReference type="PANTHER" id="PTHR31549:SF289">
    <property type="match status" value="1"/>
</dbReference>
<keyword evidence="3" id="KW-1185">Reference proteome</keyword>
<organism evidence="2 3">
    <name type="scientific">Lactuca sativa</name>
    <name type="common">Garden lettuce</name>
    <dbReference type="NCBI Taxonomy" id="4236"/>
    <lineage>
        <taxon>Eukaryota</taxon>
        <taxon>Viridiplantae</taxon>
        <taxon>Streptophyta</taxon>
        <taxon>Embryophyta</taxon>
        <taxon>Tracheophyta</taxon>
        <taxon>Spermatophyta</taxon>
        <taxon>Magnoliopsida</taxon>
        <taxon>eudicotyledons</taxon>
        <taxon>Gunneridae</taxon>
        <taxon>Pentapetalae</taxon>
        <taxon>asterids</taxon>
        <taxon>campanulids</taxon>
        <taxon>Asterales</taxon>
        <taxon>Asteraceae</taxon>
        <taxon>Cichorioideae</taxon>
        <taxon>Cichorieae</taxon>
        <taxon>Lactucinae</taxon>
        <taxon>Lactuca</taxon>
    </lineage>
</organism>
<accession>A0A9R1V078</accession>
<protein>
    <submittedName>
        <fullName evidence="2">Uncharacterized protein</fullName>
    </submittedName>
</protein>
<dbReference type="Proteomes" id="UP000235145">
    <property type="component" value="Unassembled WGS sequence"/>
</dbReference>
<gene>
    <name evidence="2" type="ORF">LSAT_V11C700361060</name>
</gene>
<dbReference type="Pfam" id="PF03140">
    <property type="entry name" value="DUF247"/>
    <property type="match status" value="1"/>
</dbReference>
<sequence length="511" mass="57648">MALLEPPLLCTSPASVEDVQKWVDHIPRTLQSQLSAGTILPVSIFKLPDSRISDNPNSYLPEEIGIGPIHHFRSDLYNREQIKLVTAQEVLKPYNITSEYETIVKERLIPLVTIARSCYDINFDIGNTPLAWVYSIDVVVLLDILMKVTEGKPSEFLEDVTKLENQIPLVVIIELVNALNQNLSGTSDNPFLENLFLNFCETRSPLKFSLPKSQKDLDIGNRHHLLDCMYHLKVCHAKPPPTPLIRTDYSIDVPSDEEEAPSILSVLDAFLKPFKDALNLPWDKLNDLIKYLLGQTPTKLEIAIPPVSHLVKLAKIEFSSTNGGIRDIEFDVEKLTLCLPVLELKSDSDVILRNLVAYEELMFKYGHVPTLDVTEYVDFMCGIVDSDKDVKILREKNIIFGDMEDGEIANFFNNITKSSGRTDGIKSKLTMTIESINHYYGNVPRVKVYETLKKVFNASWKIALIAFAILGLLVMIYIGVREVSNLKDLFTVSNVPFVVPQVGTNNELLDF</sequence>
<comment type="caution">
    <text evidence="2">The sequence shown here is derived from an EMBL/GenBank/DDBJ whole genome shotgun (WGS) entry which is preliminary data.</text>
</comment>
<dbReference type="PANTHER" id="PTHR31549">
    <property type="entry name" value="PROTEIN, PUTATIVE (DUF247)-RELATED-RELATED"/>
    <property type="match status" value="1"/>
</dbReference>
<evidence type="ECO:0000313" key="2">
    <source>
        <dbReference type="EMBL" id="KAJ0195990.1"/>
    </source>
</evidence>
<dbReference type="EMBL" id="NBSK02000007">
    <property type="protein sequence ID" value="KAJ0195990.1"/>
    <property type="molecule type" value="Genomic_DNA"/>
</dbReference>
<name>A0A9R1V078_LACSA</name>
<reference evidence="2 3" key="1">
    <citation type="journal article" date="2017" name="Nat. Commun.">
        <title>Genome assembly with in vitro proximity ligation data and whole-genome triplication in lettuce.</title>
        <authorList>
            <person name="Reyes-Chin-Wo S."/>
            <person name="Wang Z."/>
            <person name="Yang X."/>
            <person name="Kozik A."/>
            <person name="Arikit S."/>
            <person name="Song C."/>
            <person name="Xia L."/>
            <person name="Froenicke L."/>
            <person name="Lavelle D.O."/>
            <person name="Truco M.J."/>
            <person name="Xia R."/>
            <person name="Zhu S."/>
            <person name="Xu C."/>
            <person name="Xu H."/>
            <person name="Xu X."/>
            <person name="Cox K."/>
            <person name="Korf I."/>
            <person name="Meyers B.C."/>
            <person name="Michelmore R.W."/>
        </authorList>
    </citation>
    <scope>NUCLEOTIDE SEQUENCE [LARGE SCALE GENOMIC DNA]</scope>
    <source>
        <strain evidence="3">cv. Salinas</strain>
        <tissue evidence="2">Seedlings</tissue>
    </source>
</reference>